<accession>J2K3F6</accession>
<organism evidence="1 2">
    <name type="scientific">Chryseobacterium populi</name>
    <dbReference type="NCBI Taxonomy" id="1144316"/>
    <lineage>
        <taxon>Bacteria</taxon>
        <taxon>Pseudomonadati</taxon>
        <taxon>Bacteroidota</taxon>
        <taxon>Flavobacteriia</taxon>
        <taxon>Flavobacteriales</taxon>
        <taxon>Weeksellaceae</taxon>
        <taxon>Chryseobacterium group</taxon>
        <taxon>Chryseobacterium</taxon>
    </lineage>
</organism>
<dbReference type="Proteomes" id="UP000007509">
    <property type="component" value="Unassembled WGS sequence"/>
</dbReference>
<protein>
    <recommendedName>
        <fullName evidence="3">Helix-turn-helix domain-containing protein</fullName>
    </recommendedName>
</protein>
<proteinExistence type="predicted"/>
<dbReference type="EMBL" id="AKJY01000115">
    <property type="protein sequence ID" value="EJL67793.1"/>
    <property type="molecule type" value="Genomic_DNA"/>
</dbReference>
<dbReference type="PATRIC" id="fig|1144316.3.peg.4051"/>
<name>J2K3F6_9FLAO</name>
<dbReference type="GO" id="GO:0043565">
    <property type="term" value="F:sequence-specific DNA binding"/>
    <property type="evidence" value="ECO:0007669"/>
    <property type="project" value="InterPro"/>
</dbReference>
<sequence>MKNLTPDYKRIYTDIIEKKFPQKRSFCEKILTKSRLSSFDILQLNALIFSHTEKETSKINQQLRSYDQQSIFKILEYQKKYNYTNTQLAQYFNLSRNTVAKWKKLYK</sequence>
<dbReference type="SUPFAM" id="SSF48295">
    <property type="entry name" value="TrpR-like"/>
    <property type="match status" value="1"/>
</dbReference>
<dbReference type="OrthoDB" id="1260127at2"/>
<evidence type="ECO:0008006" key="3">
    <source>
        <dbReference type="Google" id="ProtNLM"/>
    </source>
</evidence>
<evidence type="ECO:0000313" key="2">
    <source>
        <dbReference type="Proteomes" id="UP000007509"/>
    </source>
</evidence>
<dbReference type="AlphaFoldDB" id="J2K3F6"/>
<gene>
    <name evidence="1" type="ORF">PMI13_04051</name>
</gene>
<dbReference type="RefSeq" id="WP_007847117.1">
    <property type="nucleotide sequence ID" value="NZ_AKJY01000115.1"/>
</dbReference>
<dbReference type="InterPro" id="IPR010921">
    <property type="entry name" value="Trp_repressor/repl_initiator"/>
</dbReference>
<keyword evidence="2" id="KW-1185">Reference proteome</keyword>
<comment type="caution">
    <text evidence="1">The sequence shown here is derived from an EMBL/GenBank/DDBJ whole genome shotgun (WGS) entry which is preliminary data.</text>
</comment>
<evidence type="ECO:0000313" key="1">
    <source>
        <dbReference type="EMBL" id="EJL67793.1"/>
    </source>
</evidence>
<reference evidence="1 2" key="1">
    <citation type="journal article" date="2012" name="J. Bacteriol.">
        <title>Twenty-one genome sequences from Pseudomonas species and 19 genome sequences from diverse bacteria isolated from the rhizosphere and endosphere of Populus deltoides.</title>
        <authorList>
            <person name="Brown S.D."/>
            <person name="Utturkar S.M."/>
            <person name="Klingeman D.M."/>
            <person name="Johnson C.M."/>
            <person name="Martin S.L."/>
            <person name="Land M.L."/>
            <person name="Lu T.Y."/>
            <person name="Schadt C.W."/>
            <person name="Doktycz M.J."/>
            <person name="Pelletier D.A."/>
        </authorList>
    </citation>
    <scope>NUCLEOTIDE SEQUENCE [LARGE SCALE GENOMIC DNA]</scope>
    <source>
        <strain evidence="1 2">CF314</strain>
    </source>
</reference>